<evidence type="ECO:0000313" key="2">
    <source>
        <dbReference type="EMBL" id="SEA72931.1"/>
    </source>
</evidence>
<evidence type="ECO:0000313" key="3">
    <source>
        <dbReference type="Proteomes" id="UP000182257"/>
    </source>
</evidence>
<protein>
    <submittedName>
        <fullName evidence="2">EpsG family protein</fullName>
    </submittedName>
</protein>
<evidence type="ECO:0000256" key="1">
    <source>
        <dbReference type="SAM" id="Phobius"/>
    </source>
</evidence>
<dbReference type="AlphaFoldDB" id="A0A1H4DJH4"/>
<proteinExistence type="predicted"/>
<feature type="transmembrane region" description="Helical" evidence="1">
    <location>
        <begin position="171"/>
        <end position="200"/>
    </location>
</feature>
<keyword evidence="1" id="KW-0472">Membrane</keyword>
<gene>
    <name evidence="2" type="ORF">SAMN05216462_2364</name>
</gene>
<organism evidence="2 3">
    <name type="scientific">Xylanibacter ruminicola</name>
    <name type="common">Prevotella ruminicola</name>
    <dbReference type="NCBI Taxonomy" id="839"/>
    <lineage>
        <taxon>Bacteria</taxon>
        <taxon>Pseudomonadati</taxon>
        <taxon>Bacteroidota</taxon>
        <taxon>Bacteroidia</taxon>
        <taxon>Bacteroidales</taxon>
        <taxon>Prevotellaceae</taxon>
        <taxon>Xylanibacter</taxon>
    </lineage>
</organism>
<dbReference type="OrthoDB" id="1112074at2"/>
<reference evidence="2 3" key="1">
    <citation type="submission" date="2016-10" db="EMBL/GenBank/DDBJ databases">
        <authorList>
            <person name="de Groot N.N."/>
        </authorList>
    </citation>
    <scope>NUCLEOTIDE SEQUENCE [LARGE SCALE GENOMIC DNA]</scope>
    <source>
        <strain evidence="2 3">D31d</strain>
    </source>
</reference>
<feature type="transmembrane region" description="Helical" evidence="1">
    <location>
        <begin position="249"/>
        <end position="275"/>
    </location>
</feature>
<accession>A0A1H4DJH4</accession>
<feature type="transmembrane region" description="Helical" evidence="1">
    <location>
        <begin position="207"/>
        <end position="229"/>
    </location>
</feature>
<feature type="transmembrane region" description="Helical" evidence="1">
    <location>
        <begin position="313"/>
        <end position="330"/>
    </location>
</feature>
<dbReference type="Proteomes" id="UP000182257">
    <property type="component" value="Unassembled WGS sequence"/>
</dbReference>
<feature type="transmembrane region" description="Helical" evidence="1">
    <location>
        <begin position="99"/>
        <end position="118"/>
    </location>
</feature>
<name>A0A1H4DJH4_XYLRU</name>
<feature type="transmembrane region" description="Helical" evidence="1">
    <location>
        <begin position="6"/>
        <end position="27"/>
    </location>
</feature>
<sequence length="361" mass="41997">MSAESYSYVYIGLVIILTLIAGGKILSIKNSFGLIKTNVTLPIVHIVLIFLIFFLGFRPIHPIFGDTVIYRNLYNIPTAFEDDWLFGVFQRFSSQYFDVSVFFFLITVGYIVPIWASCKRMTKKNTDILLVFSISAMSFYVYAVNGIRNGLACSILLWALTYIIGNKKDKLFFILLSIIAIGLHKSTFLPFVCAVFAYYYRKTHVMFYFWFVSIVISLIGGNSIGSFFGTLGFDDRMANNTSEESIAEYAHFFSSIGFRWDFLLYSFMPILLGWYTVFKRRYMDETYYILLSTYIYANSFWVMVIYAVSSNRFAYLSWFLYPIVLAYPLLKFPVFKKNHNQKTVLILFGHLLFTILMTNFY</sequence>
<feature type="transmembrane region" description="Helical" evidence="1">
    <location>
        <begin position="39"/>
        <end position="57"/>
    </location>
</feature>
<keyword evidence="1" id="KW-1133">Transmembrane helix</keyword>
<feature type="transmembrane region" description="Helical" evidence="1">
    <location>
        <begin position="139"/>
        <end position="165"/>
    </location>
</feature>
<dbReference type="InterPro" id="IPR049458">
    <property type="entry name" value="EpsG-like"/>
</dbReference>
<dbReference type="RefSeq" id="WP_074761695.1">
    <property type="nucleotide sequence ID" value="NZ_FNRF01000004.1"/>
</dbReference>
<dbReference type="Pfam" id="PF14897">
    <property type="entry name" value="EpsG"/>
    <property type="match status" value="1"/>
</dbReference>
<feature type="transmembrane region" description="Helical" evidence="1">
    <location>
        <begin position="287"/>
        <end position="307"/>
    </location>
</feature>
<feature type="transmembrane region" description="Helical" evidence="1">
    <location>
        <begin position="342"/>
        <end position="360"/>
    </location>
</feature>
<keyword evidence="1" id="KW-0812">Transmembrane</keyword>
<dbReference type="EMBL" id="FNRF01000004">
    <property type="protein sequence ID" value="SEA72931.1"/>
    <property type="molecule type" value="Genomic_DNA"/>
</dbReference>